<dbReference type="SUPFAM" id="SSF53955">
    <property type="entry name" value="Lysozyme-like"/>
    <property type="match status" value="1"/>
</dbReference>
<dbReference type="Proteomes" id="UP001501844">
    <property type="component" value="Unassembled WGS sequence"/>
</dbReference>
<dbReference type="RefSeq" id="WP_345162671.1">
    <property type="nucleotide sequence ID" value="NZ_BAABGX010000001.1"/>
</dbReference>
<dbReference type="Pfam" id="PF09374">
    <property type="entry name" value="PG_binding_3"/>
    <property type="match status" value="1"/>
</dbReference>
<dbReference type="GO" id="GO:0016787">
    <property type="term" value="F:hydrolase activity"/>
    <property type="evidence" value="ECO:0007669"/>
    <property type="project" value="UniProtKB-KW"/>
</dbReference>
<dbReference type="Gene3D" id="1.20.141.10">
    <property type="entry name" value="Chitosanase, subunit A, domain 1"/>
    <property type="match status" value="1"/>
</dbReference>
<feature type="domain" description="TtsA-like Glycoside hydrolase family 108" evidence="1">
    <location>
        <begin position="10"/>
        <end position="109"/>
    </location>
</feature>
<dbReference type="InterPro" id="IPR023346">
    <property type="entry name" value="Lysozyme-like_dom_sf"/>
</dbReference>
<comment type="caution">
    <text evidence="3">The sequence shown here is derived from an EMBL/GenBank/DDBJ whole genome shotgun (WGS) entry which is preliminary data.</text>
</comment>
<sequence>MANFRDAHKITAAHEGGYANHIADTGGETYKGIARKHWPHWPGWGSIDAIKLKVGGAAANINASAAVDLTLQKHVESFYKKEFWDKNKLDAFTSQAVATEVYDTGVNMGTAVAAKFLQEAMVLLGENIAIDGAIGPVTIAKVNAYPSPTRLVKLLNLLQGQKYLAIVRNNPTQKVFLNGWLNRV</sequence>
<feature type="domain" description="Peptidoglycan binding" evidence="2">
    <location>
        <begin position="113"/>
        <end position="183"/>
    </location>
</feature>
<name>A0ABP8FAX8_9BACT</name>
<dbReference type="InterPro" id="IPR018537">
    <property type="entry name" value="Peptidoglycan-bd_3"/>
</dbReference>
<protein>
    <submittedName>
        <fullName evidence="3">Glycosyl hydrolase 108 family protein</fullName>
    </submittedName>
</protein>
<gene>
    <name evidence="3" type="ORF">GCM10023183_08480</name>
</gene>
<dbReference type="InterPro" id="IPR008565">
    <property type="entry name" value="TtsA-like_GH18_dom"/>
</dbReference>
<organism evidence="3 4">
    <name type="scientific">Nibribacter koreensis</name>
    <dbReference type="NCBI Taxonomy" id="1084519"/>
    <lineage>
        <taxon>Bacteria</taxon>
        <taxon>Pseudomonadati</taxon>
        <taxon>Bacteroidota</taxon>
        <taxon>Cytophagia</taxon>
        <taxon>Cytophagales</taxon>
        <taxon>Hymenobacteraceae</taxon>
        <taxon>Nibribacter</taxon>
    </lineage>
</organism>
<proteinExistence type="predicted"/>
<dbReference type="Pfam" id="PF05838">
    <property type="entry name" value="Glyco_hydro_108"/>
    <property type="match status" value="1"/>
</dbReference>
<reference evidence="4" key="1">
    <citation type="journal article" date="2019" name="Int. J. Syst. Evol. Microbiol.">
        <title>The Global Catalogue of Microorganisms (GCM) 10K type strain sequencing project: providing services to taxonomists for standard genome sequencing and annotation.</title>
        <authorList>
            <consortium name="The Broad Institute Genomics Platform"/>
            <consortium name="The Broad Institute Genome Sequencing Center for Infectious Disease"/>
            <person name="Wu L."/>
            <person name="Ma J."/>
        </authorList>
    </citation>
    <scope>NUCLEOTIDE SEQUENCE [LARGE SCALE GENOMIC DNA]</scope>
    <source>
        <strain evidence="4">JCM 17917</strain>
    </source>
</reference>
<evidence type="ECO:0000313" key="3">
    <source>
        <dbReference type="EMBL" id="GAA4299348.1"/>
    </source>
</evidence>
<keyword evidence="3" id="KW-0378">Hydrolase</keyword>
<evidence type="ECO:0000259" key="1">
    <source>
        <dbReference type="Pfam" id="PF05838"/>
    </source>
</evidence>
<keyword evidence="4" id="KW-1185">Reference proteome</keyword>
<evidence type="ECO:0000313" key="4">
    <source>
        <dbReference type="Proteomes" id="UP001501844"/>
    </source>
</evidence>
<accession>A0ABP8FAX8</accession>
<evidence type="ECO:0000259" key="2">
    <source>
        <dbReference type="Pfam" id="PF09374"/>
    </source>
</evidence>
<dbReference type="EMBL" id="BAABGX010000001">
    <property type="protein sequence ID" value="GAA4299348.1"/>
    <property type="molecule type" value="Genomic_DNA"/>
</dbReference>